<dbReference type="EMBL" id="UGJF01000001">
    <property type="protein sequence ID" value="STQ87605.1"/>
    <property type="molecule type" value="Genomic_DNA"/>
</dbReference>
<protein>
    <submittedName>
        <fullName evidence="1">Uncharacterized protein</fullName>
    </submittedName>
</protein>
<evidence type="ECO:0000313" key="1">
    <source>
        <dbReference type="EMBL" id="STQ87605.1"/>
    </source>
</evidence>
<proteinExistence type="predicted"/>
<organism evidence="1 2">
    <name type="scientific">Helicobacter pullorum</name>
    <dbReference type="NCBI Taxonomy" id="35818"/>
    <lineage>
        <taxon>Bacteria</taxon>
        <taxon>Pseudomonadati</taxon>
        <taxon>Campylobacterota</taxon>
        <taxon>Epsilonproteobacteria</taxon>
        <taxon>Campylobacterales</taxon>
        <taxon>Helicobacteraceae</taxon>
        <taxon>Helicobacter</taxon>
    </lineage>
</organism>
<dbReference type="RefSeq" id="WP_224757586.1">
    <property type="nucleotide sequence ID" value="NZ_CAJFGW010000001.1"/>
</dbReference>
<evidence type="ECO:0000313" key="2">
    <source>
        <dbReference type="Proteomes" id="UP000255269"/>
    </source>
</evidence>
<name>A0A377PY96_9HELI</name>
<sequence length="140" mass="16307">MIVLKKLSKHFRIILFLGIIPLYSMDLDSFYQQVHKQSLQKNYIHFRHRKLLSLEAYHLLTPQEKLSLKYSLILVSSQIESFIYLNTLSGVGISTQKGSHLQFDIKYYETLKDIGIGGKFHAMCVLPYFDKCILLGFEAF</sequence>
<dbReference type="AlphaFoldDB" id="A0A377PY96"/>
<gene>
    <name evidence="1" type="ORF">NCTC13156_00424</name>
</gene>
<dbReference type="Proteomes" id="UP000255269">
    <property type="component" value="Unassembled WGS sequence"/>
</dbReference>
<reference evidence="1 2" key="1">
    <citation type="submission" date="2018-06" db="EMBL/GenBank/DDBJ databases">
        <authorList>
            <consortium name="Pathogen Informatics"/>
            <person name="Doyle S."/>
        </authorList>
    </citation>
    <scope>NUCLEOTIDE SEQUENCE [LARGE SCALE GENOMIC DNA]</scope>
    <source>
        <strain evidence="1 2">NCTC13156</strain>
    </source>
</reference>
<accession>A0A377PY96</accession>